<reference evidence="6" key="1">
    <citation type="journal article" date="2023" name="Commun. Biol.">
        <title>Genome analysis of Parmales, the sister group of diatoms, reveals the evolutionary specialization of diatoms from phago-mixotrophs to photoautotrophs.</title>
        <authorList>
            <person name="Ban H."/>
            <person name="Sato S."/>
            <person name="Yoshikawa S."/>
            <person name="Yamada K."/>
            <person name="Nakamura Y."/>
            <person name="Ichinomiya M."/>
            <person name="Sato N."/>
            <person name="Blanc-Mathieu R."/>
            <person name="Endo H."/>
            <person name="Kuwata A."/>
            <person name="Ogata H."/>
        </authorList>
    </citation>
    <scope>NUCLEOTIDE SEQUENCE [LARGE SCALE GENOMIC DNA]</scope>
    <source>
        <strain evidence="6">NIES 3701</strain>
    </source>
</reference>
<protein>
    <submittedName>
        <fullName evidence="5">Uncharacterized protein</fullName>
    </submittedName>
</protein>
<organism evidence="5 6">
    <name type="scientific">Triparma strigata</name>
    <dbReference type="NCBI Taxonomy" id="1606541"/>
    <lineage>
        <taxon>Eukaryota</taxon>
        <taxon>Sar</taxon>
        <taxon>Stramenopiles</taxon>
        <taxon>Ochrophyta</taxon>
        <taxon>Bolidophyceae</taxon>
        <taxon>Parmales</taxon>
        <taxon>Triparmaceae</taxon>
        <taxon>Triparma</taxon>
    </lineage>
</organism>
<dbReference type="Gene3D" id="1.25.40.20">
    <property type="entry name" value="Ankyrin repeat-containing domain"/>
    <property type="match status" value="1"/>
</dbReference>
<dbReference type="PANTHER" id="PTHR24153">
    <property type="entry name" value="ESPIN"/>
    <property type="match status" value="1"/>
</dbReference>
<feature type="repeat" description="ANK" evidence="3">
    <location>
        <begin position="105"/>
        <end position="138"/>
    </location>
</feature>
<keyword evidence="2 3" id="KW-0040">ANK repeat</keyword>
<keyword evidence="1" id="KW-0677">Repeat</keyword>
<dbReference type="GO" id="GO:0051015">
    <property type="term" value="F:actin filament binding"/>
    <property type="evidence" value="ECO:0007669"/>
    <property type="project" value="TreeGrafter"/>
</dbReference>
<dbReference type="OrthoDB" id="10370272at2759"/>
<evidence type="ECO:0000256" key="3">
    <source>
        <dbReference type="PROSITE-ProRule" id="PRU00023"/>
    </source>
</evidence>
<dbReference type="InterPro" id="IPR052420">
    <property type="entry name" value="Espin/Espin-like"/>
</dbReference>
<dbReference type="SUPFAM" id="SSF48403">
    <property type="entry name" value="Ankyrin repeat"/>
    <property type="match status" value="1"/>
</dbReference>
<evidence type="ECO:0000256" key="1">
    <source>
        <dbReference type="ARBA" id="ARBA00022737"/>
    </source>
</evidence>
<dbReference type="InterPro" id="IPR036770">
    <property type="entry name" value="Ankyrin_rpt-contain_sf"/>
</dbReference>
<dbReference type="PANTHER" id="PTHR24153:SF8">
    <property type="entry name" value="FORKED, ISOFORM F"/>
    <property type="match status" value="1"/>
</dbReference>
<dbReference type="InterPro" id="IPR002110">
    <property type="entry name" value="Ankyrin_rpt"/>
</dbReference>
<evidence type="ECO:0000256" key="4">
    <source>
        <dbReference type="SAM" id="MobiDB-lite"/>
    </source>
</evidence>
<dbReference type="GO" id="GO:0051017">
    <property type="term" value="P:actin filament bundle assembly"/>
    <property type="evidence" value="ECO:0007669"/>
    <property type="project" value="TreeGrafter"/>
</dbReference>
<sequence>MSAPSEASSDEYDDDDDEEFTQTECLSLFEQCDSELFPEVRRRLVSPNITQHRKLKEIFSRKFGMTALHVSLYNRCPSDIVELIVRYAASDPRKRNLLAVKDDDYKNTPLHVAAQTGCSNDVLRFLVKTYPDALLSENDAKRTPLALIKRYFKSEFPAVPVLTKLTRSYTLYRTRLEVHLHLYRTFITKGTEVKAGCVKSRKKCDRALHMLGFFLVREQYGNLFHILSYVGGKSTKSNKTKPKTKTKSKKKRKAHEL</sequence>
<evidence type="ECO:0000313" key="5">
    <source>
        <dbReference type="EMBL" id="GMH85493.1"/>
    </source>
</evidence>
<evidence type="ECO:0000256" key="2">
    <source>
        <dbReference type="ARBA" id="ARBA00023043"/>
    </source>
</evidence>
<dbReference type="GO" id="GO:0005737">
    <property type="term" value="C:cytoplasm"/>
    <property type="evidence" value="ECO:0007669"/>
    <property type="project" value="TreeGrafter"/>
</dbReference>
<name>A0A9W7BEX9_9STRA</name>
<keyword evidence="6" id="KW-1185">Reference proteome</keyword>
<feature type="compositionally biased region" description="Basic residues" evidence="4">
    <location>
        <begin position="236"/>
        <end position="257"/>
    </location>
</feature>
<feature type="region of interest" description="Disordered" evidence="4">
    <location>
        <begin position="234"/>
        <end position="257"/>
    </location>
</feature>
<gene>
    <name evidence="5" type="ORF">TrST_g10491</name>
</gene>
<dbReference type="SMART" id="SM00248">
    <property type="entry name" value="ANK"/>
    <property type="match status" value="2"/>
</dbReference>
<proteinExistence type="predicted"/>
<dbReference type="AlphaFoldDB" id="A0A9W7BEX9"/>
<dbReference type="Proteomes" id="UP001165085">
    <property type="component" value="Unassembled WGS sequence"/>
</dbReference>
<comment type="caution">
    <text evidence="5">The sequence shown here is derived from an EMBL/GenBank/DDBJ whole genome shotgun (WGS) entry which is preliminary data.</text>
</comment>
<dbReference type="Pfam" id="PF12796">
    <property type="entry name" value="Ank_2"/>
    <property type="match status" value="1"/>
</dbReference>
<evidence type="ECO:0000313" key="6">
    <source>
        <dbReference type="Proteomes" id="UP001165085"/>
    </source>
</evidence>
<accession>A0A9W7BEX9</accession>
<dbReference type="PROSITE" id="PS50088">
    <property type="entry name" value="ANK_REPEAT"/>
    <property type="match status" value="1"/>
</dbReference>
<dbReference type="EMBL" id="BRXY01000304">
    <property type="protein sequence ID" value="GMH85493.1"/>
    <property type="molecule type" value="Genomic_DNA"/>
</dbReference>